<name>A0A167F3E5_9ASCO</name>
<protein>
    <recommendedName>
        <fullName evidence="3">DUF1776-domain-containing protein</fullName>
    </recommendedName>
</protein>
<dbReference type="PANTHER" id="PTHR43313">
    <property type="entry name" value="SHORT-CHAIN DEHYDROGENASE/REDUCTASE FAMILY 9C"/>
    <property type="match status" value="1"/>
</dbReference>
<proteinExistence type="predicted"/>
<dbReference type="InterPro" id="IPR036291">
    <property type="entry name" value="NAD(P)-bd_dom_sf"/>
</dbReference>
<dbReference type="SUPFAM" id="SSF51735">
    <property type="entry name" value="NAD(P)-binding Rossmann-fold domains"/>
    <property type="match status" value="1"/>
</dbReference>
<dbReference type="AlphaFoldDB" id="A0A167F3E5"/>
<evidence type="ECO:0008006" key="3">
    <source>
        <dbReference type="Google" id="ProtNLM"/>
    </source>
</evidence>
<evidence type="ECO:0000313" key="1">
    <source>
        <dbReference type="EMBL" id="ANB14778.1"/>
    </source>
</evidence>
<gene>
    <name evidence="1" type="ORF">AWJ20_2385</name>
</gene>
<sequence>MTSHDPVTIIMDKVQEWKGDAQSLISTSVEAISESSAYKSLEKVLARTRDSTIAALPSSRVTVVTPPPPTQTLTSKCSDWISSHKLLAGAVALGLTGGSAYYMYNSGLYDYLINGPSSGSVYTSSFLSSHGRRAGKRRAKRAANNGRKEVVILAGSPAEPITRAIAADLNKRGFIIYWTTSSPEEEAFVQRENSPDIRKLPINVSDASSIEASMQALDHILSSPVVAFQGATPHELELAGVVVVPDLYYPCGPIESVRVDTWSDLMYSKLLGPIFLLSNGLIDLVRRHKSRILILSPSIMSTLSPAFHAPESIAASSIESLALCLHRELAGQGIPVVHLKLGSFDISHGRPQERQIANSVRADILSWSQRVRSLYSQQYQASAYLQTTRAYGSNLRVLHYSVFDALTTAHPRRVWYVGKGSYAYHFLTRWLPESAMSWLLQPPTASLRAASPEPEKGWETV</sequence>
<dbReference type="Pfam" id="PF08643">
    <property type="entry name" value="DUF1776"/>
    <property type="match status" value="1"/>
</dbReference>
<dbReference type="InterPro" id="IPR013952">
    <property type="entry name" value="DUF1776_fun"/>
</dbReference>
<evidence type="ECO:0000313" key="2">
    <source>
        <dbReference type="Proteomes" id="UP000189580"/>
    </source>
</evidence>
<dbReference type="GeneID" id="30034290"/>
<dbReference type="Proteomes" id="UP000189580">
    <property type="component" value="Chromosome b"/>
</dbReference>
<dbReference type="RefSeq" id="XP_018737255.1">
    <property type="nucleotide sequence ID" value="XM_018879327.1"/>
</dbReference>
<keyword evidence="2" id="KW-1185">Reference proteome</keyword>
<dbReference type="KEGG" id="slb:AWJ20_2385"/>
<reference evidence="1 2" key="1">
    <citation type="submission" date="2016-02" db="EMBL/GenBank/DDBJ databases">
        <title>Complete genome sequence and transcriptome regulation of the pentose utilising yeast Sugiyamaella lignohabitans.</title>
        <authorList>
            <person name="Bellasio M."/>
            <person name="Peymann A."/>
            <person name="Valli M."/>
            <person name="Sipitzky M."/>
            <person name="Graf A."/>
            <person name="Sauer M."/>
            <person name="Marx H."/>
            <person name="Mattanovich D."/>
        </authorList>
    </citation>
    <scope>NUCLEOTIDE SEQUENCE [LARGE SCALE GENOMIC DNA]</scope>
    <source>
        <strain evidence="1 2">CBS 10342</strain>
    </source>
</reference>
<organism evidence="1 2">
    <name type="scientific">Sugiyamaella lignohabitans</name>
    <dbReference type="NCBI Taxonomy" id="796027"/>
    <lineage>
        <taxon>Eukaryota</taxon>
        <taxon>Fungi</taxon>
        <taxon>Dikarya</taxon>
        <taxon>Ascomycota</taxon>
        <taxon>Saccharomycotina</taxon>
        <taxon>Dipodascomycetes</taxon>
        <taxon>Dipodascales</taxon>
        <taxon>Trichomonascaceae</taxon>
        <taxon>Sugiyamaella</taxon>
    </lineage>
</organism>
<dbReference type="Gene3D" id="3.40.50.720">
    <property type="entry name" value="NAD(P)-binding Rossmann-like Domain"/>
    <property type="match status" value="1"/>
</dbReference>
<accession>A0A167F3E5</accession>
<dbReference type="PANTHER" id="PTHR43313:SF1">
    <property type="entry name" value="3BETA-HYDROXYSTEROID DEHYDROGENASE DHS-16"/>
    <property type="match status" value="1"/>
</dbReference>
<dbReference type="EMBL" id="CP014503">
    <property type="protein sequence ID" value="ANB14778.1"/>
    <property type="molecule type" value="Genomic_DNA"/>
</dbReference>
<dbReference type="OrthoDB" id="5308060at2759"/>